<dbReference type="SMART" id="SM00388">
    <property type="entry name" value="HisKA"/>
    <property type="match status" value="1"/>
</dbReference>
<keyword evidence="4" id="KW-0812">Transmembrane</keyword>
<keyword evidence="7" id="KW-0067">ATP-binding</keyword>
<dbReference type="Gene3D" id="1.10.287.130">
    <property type="match status" value="1"/>
</dbReference>
<dbReference type="GO" id="GO:0016020">
    <property type="term" value="C:membrane"/>
    <property type="evidence" value="ECO:0007669"/>
    <property type="project" value="UniProtKB-SubCell"/>
</dbReference>
<dbReference type="EMBL" id="LAZR01034733">
    <property type="protein sequence ID" value="KKL44506.1"/>
    <property type="molecule type" value="Genomic_DNA"/>
</dbReference>
<dbReference type="PROSITE" id="PS50110">
    <property type="entry name" value="RESPONSE_REGULATORY"/>
    <property type="match status" value="2"/>
</dbReference>
<dbReference type="Pfam" id="PF00072">
    <property type="entry name" value="Response_reg"/>
    <property type="match status" value="1"/>
</dbReference>
<dbReference type="InterPro" id="IPR004358">
    <property type="entry name" value="Sig_transdc_His_kin-like_C"/>
</dbReference>
<evidence type="ECO:0000256" key="1">
    <source>
        <dbReference type="ARBA" id="ARBA00004370"/>
    </source>
</evidence>
<evidence type="ECO:0000256" key="2">
    <source>
        <dbReference type="ARBA" id="ARBA00022553"/>
    </source>
</evidence>
<dbReference type="SUPFAM" id="SSF47384">
    <property type="entry name" value="Homodimeric domain of signal transducing histidine kinase"/>
    <property type="match status" value="1"/>
</dbReference>
<comment type="caution">
    <text evidence="13">The sequence shown here is derived from an EMBL/GenBank/DDBJ whole genome shotgun (WGS) entry which is preliminary data.</text>
</comment>
<dbReference type="SUPFAM" id="SSF52172">
    <property type="entry name" value="CheY-like"/>
    <property type="match status" value="2"/>
</dbReference>
<evidence type="ECO:0000313" key="13">
    <source>
        <dbReference type="EMBL" id="KKL44506.1"/>
    </source>
</evidence>
<dbReference type="InterPro" id="IPR003661">
    <property type="entry name" value="HisK_dim/P_dom"/>
</dbReference>
<accession>A0A0F9CSS6</accession>
<dbReference type="InterPro" id="IPR036890">
    <property type="entry name" value="HATPase_C_sf"/>
</dbReference>
<feature type="domain" description="Response regulatory" evidence="12">
    <location>
        <begin position="1"/>
        <end position="95"/>
    </location>
</feature>
<keyword evidence="10" id="KW-0472">Membrane</keyword>
<dbReference type="InterPro" id="IPR011006">
    <property type="entry name" value="CheY-like_superfamily"/>
</dbReference>
<keyword evidence="9" id="KW-0902">Two-component regulatory system</keyword>
<dbReference type="PANTHER" id="PTHR45339:SF1">
    <property type="entry name" value="HYBRID SIGNAL TRANSDUCTION HISTIDINE KINASE J"/>
    <property type="match status" value="1"/>
</dbReference>
<dbReference type="InterPro" id="IPR001789">
    <property type="entry name" value="Sig_transdc_resp-reg_receiver"/>
</dbReference>
<keyword evidence="8" id="KW-1133">Transmembrane helix</keyword>
<evidence type="ECO:0000259" key="12">
    <source>
        <dbReference type="PROSITE" id="PS50110"/>
    </source>
</evidence>
<dbReference type="Pfam" id="PF00512">
    <property type="entry name" value="HisKA"/>
    <property type="match status" value="1"/>
</dbReference>
<dbReference type="SMART" id="SM00448">
    <property type="entry name" value="REC"/>
    <property type="match status" value="1"/>
</dbReference>
<evidence type="ECO:0008006" key="14">
    <source>
        <dbReference type="Google" id="ProtNLM"/>
    </source>
</evidence>
<evidence type="ECO:0000256" key="10">
    <source>
        <dbReference type="ARBA" id="ARBA00023136"/>
    </source>
</evidence>
<dbReference type="InterPro" id="IPR036097">
    <property type="entry name" value="HisK_dim/P_sf"/>
</dbReference>
<name>A0A0F9CSS6_9ZZZZ</name>
<evidence type="ECO:0000256" key="5">
    <source>
        <dbReference type="ARBA" id="ARBA00022741"/>
    </source>
</evidence>
<dbReference type="Pfam" id="PF02518">
    <property type="entry name" value="HATPase_c"/>
    <property type="match status" value="1"/>
</dbReference>
<feature type="domain" description="Response regulatory" evidence="12">
    <location>
        <begin position="406"/>
        <end position="525"/>
    </location>
</feature>
<sequence length="539" mass="60681">FQGQEGLEFVQRSIAQRRPYAMAFIDMRMPPGWDGLATTAHLWRECPDLQVVICSAYSDYSWERIVRELGYSDQLLVLSKPFDNIEVRQLAYAQTEKWHLMRQASLKMDDLARMVNERTRDLQLARNELLMTNEQLSVAKQAAEEANQSKSEFLANISHEIRTPMTSILGYADLLMSHEWPPGERREHLQVIHRQGNNLLTIINDILDLSKIEAEQVELEPMDCSPSEIAEEVHSLLQVRANEKNLGLNTTYAYPLPKTIRTDSLRLRQILVNLVGNAIKFTERGSVKVRVRCTQPESALAKMQFEITDTGIGLSEEEIARLFRPFTQADMSHTRRFGGIGLGLHISQKLAKMLGGQIEVESEPGVGSTFTLTIDPGPLEDMEMETTTKVLPKTEEPIKRRTLHGRLLLAEDVPEVQTLVRMNLEAAGLETDSAENGKTAVEKALASKAEGKPYDLILMDIQMPELNGFEATRRLRQEGWNGPIIALTAHAMSGDREECLEAGCDDYISKPMTDEELFDTVARHLEKASPSLSASAARR</sequence>
<dbReference type="PROSITE" id="PS50109">
    <property type="entry name" value="HIS_KIN"/>
    <property type="match status" value="1"/>
</dbReference>
<dbReference type="AlphaFoldDB" id="A0A0F9CSS6"/>
<dbReference type="CDD" id="cd17546">
    <property type="entry name" value="REC_hyHK_CKI1_RcsC-like"/>
    <property type="match status" value="1"/>
</dbReference>
<dbReference type="PRINTS" id="PR00344">
    <property type="entry name" value="BCTRLSENSOR"/>
</dbReference>
<evidence type="ECO:0000256" key="3">
    <source>
        <dbReference type="ARBA" id="ARBA00022679"/>
    </source>
</evidence>
<dbReference type="CDD" id="cd16922">
    <property type="entry name" value="HATPase_EvgS-ArcB-TorS-like"/>
    <property type="match status" value="1"/>
</dbReference>
<dbReference type="Gene3D" id="3.40.50.2300">
    <property type="match status" value="2"/>
</dbReference>
<feature type="domain" description="Histidine kinase" evidence="11">
    <location>
        <begin position="156"/>
        <end position="378"/>
    </location>
</feature>
<feature type="non-terminal residue" evidence="13">
    <location>
        <position position="1"/>
    </location>
</feature>
<evidence type="ECO:0000259" key="11">
    <source>
        <dbReference type="PROSITE" id="PS50109"/>
    </source>
</evidence>
<keyword evidence="3" id="KW-0808">Transferase</keyword>
<dbReference type="SMART" id="SM00387">
    <property type="entry name" value="HATPase_c"/>
    <property type="match status" value="1"/>
</dbReference>
<evidence type="ECO:0000256" key="6">
    <source>
        <dbReference type="ARBA" id="ARBA00022777"/>
    </source>
</evidence>
<dbReference type="InterPro" id="IPR005467">
    <property type="entry name" value="His_kinase_dom"/>
</dbReference>
<dbReference type="FunFam" id="1.10.287.130:FF:000004">
    <property type="entry name" value="Ethylene receptor 1"/>
    <property type="match status" value="1"/>
</dbReference>
<dbReference type="GO" id="GO:0000155">
    <property type="term" value="F:phosphorelay sensor kinase activity"/>
    <property type="evidence" value="ECO:0007669"/>
    <property type="project" value="InterPro"/>
</dbReference>
<dbReference type="Gene3D" id="3.30.565.10">
    <property type="entry name" value="Histidine kinase-like ATPase, C-terminal domain"/>
    <property type="match status" value="1"/>
</dbReference>
<dbReference type="PANTHER" id="PTHR45339">
    <property type="entry name" value="HYBRID SIGNAL TRANSDUCTION HISTIDINE KINASE J"/>
    <property type="match status" value="1"/>
</dbReference>
<dbReference type="InterPro" id="IPR003594">
    <property type="entry name" value="HATPase_dom"/>
</dbReference>
<dbReference type="FunFam" id="3.30.565.10:FF:000010">
    <property type="entry name" value="Sensor histidine kinase RcsC"/>
    <property type="match status" value="1"/>
</dbReference>
<evidence type="ECO:0000256" key="4">
    <source>
        <dbReference type="ARBA" id="ARBA00022692"/>
    </source>
</evidence>
<protein>
    <recommendedName>
        <fullName evidence="14">Histidine kinase</fullName>
    </recommendedName>
</protein>
<evidence type="ECO:0000256" key="9">
    <source>
        <dbReference type="ARBA" id="ARBA00023012"/>
    </source>
</evidence>
<dbReference type="SUPFAM" id="SSF55874">
    <property type="entry name" value="ATPase domain of HSP90 chaperone/DNA topoisomerase II/histidine kinase"/>
    <property type="match status" value="1"/>
</dbReference>
<proteinExistence type="predicted"/>
<evidence type="ECO:0000256" key="8">
    <source>
        <dbReference type="ARBA" id="ARBA00022989"/>
    </source>
</evidence>
<evidence type="ECO:0000256" key="7">
    <source>
        <dbReference type="ARBA" id="ARBA00022840"/>
    </source>
</evidence>
<organism evidence="13">
    <name type="scientific">marine sediment metagenome</name>
    <dbReference type="NCBI Taxonomy" id="412755"/>
    <lineage>
        <taxon>unclassified sequences</taxon>
        <taxon>metagenomes</taxon>
        <taxon>ecological metagenomes</taxon>
    </lineage>
</organism>
<dbReference type="CDD" id="cd00082">
    <property type="entry name" value="HisKA"/>
    <property type="match status" value="1"/>
</dbReference>
<reference evidence="13" key="1">
    <citation type="journal article" date="2015" name="Nature">
        <title>Complex archaea that bridge the gap between prokaryotes and eukaryotes.</title>
        <authorList>
            <person name="Spang A."/>
            <person name="Saw J.H."/>
            <person name="Jorgensen S.L."/>
            <person name="Zaremba-Niedzwiedzka K."/>
            <person name="Martijn J."/>
            <person name="Lind A.E."/>
            <person name="van Eijk R."/>
            <person name="Schleper C."/>
            <person name="Guy L."/>
            <person name="Ettema T.J."/>
        </authorList>
    </citation>
    <scope>NUCLEOTIDE SEQUENCE</scope>
</reference>
<gene>
    <name evidence="13" type="ORF">LCGC14_2365000</name>
</gene>
<keyword evidence="5" id="KW-0547">Nucleotide-binding</keyword>
<dbReference type="GO" id="GO:0005524">
    <property type="term" value="F:ATP binding"/>
    <property type="evidence" value="ECO:0007669"/>
    <property type="project" value="UniProtKB-KW"/>
</dbReference>
<comment type="subcellular location">
    <subcellularLocation>
        <location evidence="1">Membrane</location>
    </subcellularLocation>
</comment>
<keyword evidence="6" id="KW-0418">Kinase</keyword>
<keyword evidence="2" id="KW-0597">Phosphoprotein</keyword>